<keyword evidence="2" id="KW-1185">Reference proteome</keyword>
<accession>A0A3M7R8B7</accession>
<comment type="caution">
    <text evidence="1">The sequence shown here is derived from an EMBL/GenBank/DDBJ whole genome shotgun (WGS) entry which is preliminary data.</text>
</comment>
<dbReference type="Proteomes" id="UP000276133">
    <property type="component" value="Unassembled WGS sequence"/>
</dbReference>
<name>A0A3M7R8B7_BRAPC</name>
<reference evidence="1 2" key="1">
    <citation type="journal article" date="2018" name="Sci. Rep.">
        <title>Genomic signatures of local adaptation to the degree of environmental predictability in rotifers.</title>
        <authorList>
            <person name="Franch-Gras L."/>
            <person name="Hahn C."/>
            <person name="Garcia-Roger E.M."/>
            <person name="Carmona M.J."/>
            <person name="Serra M."/>
            <person name="Gomez A."/>
        </authorList>
    </citation>
    <scope>NUCLEOTIDE SEQUENCE [LARGE SCALE GENOMIC DNA]</scope>
    <source>
        <strain evidence="1">HYR1</strain>
    </source>
</reference>
<proteinExistence type="predicted"/>
<gene>
    <name evidence="1" type="ORF">BpHYR1_035542</name>
</gene>
<organism evidence="1 2">
    <name type="scientific">Brachionus plicatilis</name>
    <name type="common">Marine rotifer</name>
    <name type="synonym">Brachionus muelleri</name>
    <dbReference type="NCBI Taxonomy" id="10195"/>
    <lineage>
        <taxon>Eukaryota</taxon>
        <taxon>Metazoa</taxon>
        <taxon>Spiralia</taxon>
        <taxon>Gnathifera</taxon>
        <taxon>Rotifera</taxon>
        <taxon>Eurotatoria</taxon>
        <taxon>Monogononta</taxon>
        <taxon>Pseudotrocha</taxon>
        <taxon>Ploima</taxon>
        <taxon>Brachionidae</taxon>
        <taxon>Brachionus</taxon>
    </lineage>
</organism>
<dbReference type="EMBL" id="REGN01003993">
    <property type="protein sequence ID" value="RNA19709.1"/>
    <property type="molecule type" value="Genomic_DNA"/>
</dbReference>
<evidence type="ECO:0000313" key="1">
    <source>
        <dbReference type="EMBL" id="RNA19709.1"/>
    </source>
</evidence>
<protein>
    <submittedName>
        <fullName evidence="1">Uncharacterized protein</fullName>
    </submittedName>
</protein>
<feature type="non-terminal residue" evidence="1">
    <location>
        <position position="1"/>
    </location>
</feature>
<dbReference type="AlphaFoldDB" id="A0A3M7R8B7"/>
<sequence>HANFNNFIRDIWSSSTKNIPLEIVTTGDNSTNLTSFQAHMMRVETVKKNQSNLVSSLVLKKNDAETQFSINNQQKIYDPNQFHCVPMQSQTYTDDSFRSGQCDVNPYENAVMDDFFSKLKMNETDSIITHNKEKYLSD</sequence>
<evidence type="ECO:0000313" key="2">
    <source>
        <dbReference type="Proteomes" id="UP000276133"/>
    </source>
</evidence>